<keyword evidence="3" id="KW-1185">Reference proteome</keyword>
<organism evidence="2 3">
    <name type="scientific">Gloeothece verrucosa (strain PCC 7822)</name>
    <name type="common">Cyanothece sp. (strain PCC 7822)</name>
    <dbReference type="NCBI Taxonomy" id="497965"/>
    <lineage>
        <taxon>Bacteria</taxon>
        <taxon>Bacillati</taxon>
        <taxon>Cyanobacteriota</taxon>
        <taxon>Cyanophyceae</taxon>
        <taxon>Oscillatoriophycideae</taxon>
        <taxon>Chroococcales</taxon>
        <taxon>Aphanothecaceae</taxon>
        <taxon>Gloeothece</taxon>
        <taxon>Gloeothece verrucosa</taxon>
    </lineage>
</organism>
<protein>
    <submittedName>
        <fullName evidence="2">Uncharacterized protein</fullName>
    </submittedName>
</protein>
<feature type="region of interest" description="Disordered" evidence="1">
    <location>
        <begin position="1"/>
        <end position="20"/>
    </location>
</feature>
<reference evidence="3" key="1">
    <citation type="journal article" date="2011" name="MBio">
        <title>Novel metabolic attributes of the genus Cyanothece, comprising a group of unicellular nitrogen-fixing Cyanobacteria.</title>
        <authorList>
            <person name="Bandyopadhyay A."/>
            <person name="Elvitigala T."/>
            <person name="Welsh E."/>
            <person name="Stockel J."/>
            <person name="Liberton M."/>
            <person name="Min H."/>
            <person name="Sherman L.A."/>
            <person name="Pakrasi H.B."/>
        </authorList>
    </citation>
    <scope>NUCLEOTIDE SEQUENCE [LARGE SCALE GENOMIC DNA]</scope>
    <source>
        <strain evidence="3">PCC 7822</strain>
    </source>
</reference>
<dbReference type="Proteomes" id="UP000008206">
    <property type="component" value="Chromosome"/>
</dbReference>
<dbReference type="AlphaFoldDB" id="E0U6V2"/>
<dbReference type="HOGENOM" id="CLU_3097961_0_0_3"/>
<dbReference type="RefSeq" id="WP_013324057.1">
    <property type="nucleotide sequence ID" value="NC_014501.1"/>
</dbReference>
<sequence length="51" mass="6176">MVYPEKFQKLKKRSKSQSPSINPVDENFDFAIWAEAVRQQMETVLQRRYQE</sequence>
<dbReference type="KEGG" id="cyj:Cyan7822_4069"/>
<dbReference type="EMBL" id="CP002198">
    <property type="protein sequence ID" value="ADN15989.1"/>
    <property type="molecule type" value="Genomic_DNA"/>
</dbReference>
<evidence type="ECO:0000313" key="3">
    <source>
        <dbReference type="Proteomes" id="UP000008206"/>
    </source>
</evidence>
<name>E0U6V2_GLOV7</name>
<gene>
    <name evidence="2" type="ordered locus">Cyan7822_4069</name>
</gene>
<evidence type="ECO:0000256" key="1">
    <source>
        <dbReference type="SAM" id="MobiDB-lite"/>
    </source>
</evidence>
<accession>E0U6V2</accession>
<evidence type="ECO:0000313" key="2">
    <source>
        <dbReference type="EMBL" id="ADN15989.1"/>
    </source>
</evidence>
<proteinExistence type="predicted"/>